<keyword evidence="4 8" id="KW-0812">Transmembrane</keyword>
<dbReference type="NCBIfam" id="TIGR04056">
    <property type="entry name" value="OMP_RagA_SusC"/>
    <property type="match status" value="1"/>
</dbReference>
<dbReference type="PROSITE" id="PS52016">
    <property type="entry name" value="TONB_DEPENDENT_REC_3"/>
    <property type="match status" value="1"/>
</dbReference>
<dbReference type="InterPro" id="IPR023996">
    <property type="entry name" value="TonB-dep_OMP_SusC/RagA"/>
</dbReference>
<dbReference type="InterPro" id="IPR023997">
    <property type="entry name" value="TonB-dep_OMP_SusC/RagA_CS"/>
</dbReference>
<evidence type="ECO:0000259" key="12">
    <source>
        <dbReference type="Pfam" id="PF07715"/>
    </source>
</evidence>
<dbReference type="InterPro" id="IPR039426">
    <property type="entry name" value="TonB-dep_rcpt-like"/>
</dbReference>
<dbReference type="InterPro" id="IPR000531">
    <property type="entry name" value="Beta-barrel_TonB"/>
</dbReference>
<dbReference type="Gene3D" id="2.170.130.10">
    <property type="entry name" value="TonB-dependent receptor, plug domain"/>
    <property type="match status" value="1"/>
</dbReference>
<feature type="chain" id="PRO_5011714507" evidence="10">
    <location>
        <begin position="32"/>
        <end position="1122"/>
    </location>
</feature>
<dbReference type="InterPro" id="IPR012910">
    <property type="entry name" value="Plug_dom"/>
</dbReference>
<dbReference type="STRING" id="408657.SAMN04487995_5539"/>
<keyword evidence="2 8" id="KW-0813">Transport</keyword>
<evidence type="ECO:0000256" key="2">
    <source>
        <dbReference type="ARBA" id="ARBA00022448"/>
    </source>
</evidence>
<dbReference type="Pfam" id="PF13715">
    <property type="entry name" value="CarbopepD_reg_2"/>
    <property type="match status" value="1"/>
</dbReference>
<evidence type="ECO:0000259" key="11">
    <source>
        <dbReference type="Pfam" id="PF00593"/>
    </source>
</evidence>
<dbReference type="NCBIfam" id="TIGR04057">
    <property type="entry name" value="SusC_RagA_signa"/>
    <property type="match status" value="1"/>
</dbReference>
<evidence type="ECO:0000256" key="10">
    <source>
        <dbReference type="SAM" id="SignalP"/>
    </source>
</evidence>
<evidence type="ECO:0000256" key="8">
    <source>
        <dbReference type="PROSITE-ProRule" id="PRU01360"/>
    </source>
</evidence>
<dbReference type="InterPro" id="IPR036942">
    <property type="entry name" value="Beta-barrel_TonB_sf"/>
</dbReference>
<reference evidence="13 14" key="1">
    <citation type="submission" date="2016-10" db="EMBL/GenBank/DDBJ databases">
        <authorList>
            <person name="de Groot N.N."/>
        </authorList>
    </citation>
    <scope>NUCLEOTIDE SEQUENCE [LARGE SCALE GENOMIC DNA]</scope>
    <source>
        <strain evidence="13 14">DSM 19938</strain>
    </source>
</reference>
<dbReference type="OrthoDB" id="9768177at2"/>
<dbReference type="SUPFAM" id="SSF56935">
    <property type="entry name" value="Porins"/>
    <property type="match status" value="1"/>
</dbReference>
<feature type="domain" description="TonB-dependent receptor-like beta-barrel" evidence="11">
    <location>
        <begin position="504"/>
        <end position="864"/>
    </location>
</feature>
<evidence type="ECO:0000256" key="3">
    <source>
        <dbReference type="ARBA" id="ARBA00022452"/>
    </source>
</evidence>
<feature type="domain" description="TonB-dependent receptor plug" evidence="12">
    <location>
        <begin position="136"/>
        <end position="257"/>
    </location>
</feature>
<keyword evidence="3 8" id="KW-1134">Transmembrane beta strand</keyword>
<dbReference type="Proteomes" id="UP000199532">
    <property type="component" value="Unassembled WGS sequence"/>
</dbReference>
<dbReference type="InterPro" id="IPR037066">
    <property type="entry name" value="Plug_dom_sf"/>
</dbReference>
<sequence>MKRPIFSFLPKRLCVAALIAFFCVPTDFVRAAPVKQFSKTADIEISGVITSKDDGSPLPGASILVKGSSNNGTTTDADGKYRLNVPENGTLVVSFIGFTSQEVQVNGRKTLDIVLVSDLKQLNEVVVTALGMTRQKKSLGYSIQEVKGNDLVQSNEQNVLNSLSGKVAGVQITSASGAVGSGSRIVLRGNNSFGNNQPLFVVDGVPVSNFSTDVGSGGSVDYGSAISEIDPNNIASMSVLKGANAAALYGYQAANGVILITTKNGKGSGNKMSVSYSGGFSTERPYILPKYQNQYGQGKYGEEYMWKQYQSGAITLGDIGADESLSPATYQDWAQQVGFSYKDGLGNGVNDGVDESWGPRLDAGLNIPQYNSPLDANGNRTATPWISHPNNVKDFFRTGYTIDNSLAVTNATENGDTRLAFSNQKQVGTIPNTDQKRYTIQLNTTQQLTKRLKTNALINYVRTENDNLVGQGYNSNNPMQSIGGWFGRQVDMKDLEANYEKTFANGMPYNWNNNFHDNPYFNVYNSTHGRKKDRMYGNVSATYKFHDWLTAMVRVGQDWSSERRNEITYNKSNSTLTSMADKTWGGGKFKEWQYSLSEFNADLILTGGGNIGKDFSLNYTAGANYRNNQQINSSLGADQLTVPNLFTISNTKGSPVTSMRTTMLRSNSIFGQASFGYKESLYLDLTARNDWNSTLPSDNWSYFYPSASASWVFTNMLDINPNIIRFGKLRASWASVGNGGSPYLLQAPYIANAAGFNGTTLYSISSTLPPLNLKPEKANSTEIGTELQFLNGRLGLDATYYDKVTTNQIMQVNISNSTGFEKLQLNAGEIQNKGVELQLNLGIIRKPEGFNWDMNVNWAKNSSKVNKLYEDPVTKQKLEAYTITSAWSLTVDAIPGQAYGVMRGNAFLRDEATNAIIIGSDGLPKYTSSPKVVGNVMPDWVGGITNSFSYKNLRMSFLLDMRKGGDVFSVTQWFGLQSGVLEPTVAGGIRENGLIVGQDVLKGEKVMLENGEANNIRVGARDYFQSLWGGKETAIIDGSFIKLRQIELGYTLPASLTNKVTWLKGAGLSVFAHNVALLYTHKSNVAHIDPETGFGVGNDGLGIEQYQIPSNRSVGVKLNVKF</sequence>
<evidence type="ECO:0000256" key="6">
    <source>
        <dbReference type="ARBA" id="ARBA00023136"/>
    </source>
</evidence>
<name>A0A1H7A9Z0_9BACT</name>
<keyword evidence="7 8" id="KW-0998">Cell outer membrane</keyword>
<dbReference type="RefSeq" id="WP_090341038.1">
    <property type="nucleotide sequence ID" value="NZ_FNXY01000010.1"/>
</dbReference>
<evidence type="ECO:0000256" key="9">
    <source>
        <dbReference type="RuleBase" id="RU003357"/>
    </source>
</evidence>
<evidence type="ECO:0000256" key="7">
    <source>
        <dbReference type="ARBA" id="ARBA00023237"/>
    </source>
</evidence>
<dbReference type="GO" id="GO:0009279">
    <property type="term" value="C:cell outer membrane"/>
    <property type="evidence" value="ECO:0007669"/>
    <property type="project" value="UniProtKB-SubCell"/>
</dbReference>
<comment type="similarity">
    <text evidence="8 9">Belongs to the TonB-dependent receptor family.</text>
</comment>
<dbReference type="EMBL" id="FNXY01000010">
    <property type="protein sequence ID" value="SEJ62238.1"/>
    <property type="molecule type" value="Genomic_DNA"/>
</dbReference>
<keyword evidence="14" id="KW-1185">Reference proteome</keyword>
<evidence type="ECO:0000313" key="14">
    <source>
        <dbReference type="Proteomes" id="UP000199532"/>
    </source>
</evidence>
<keyword evidence="10" id="KW-0732">Signal</keyword>
<gene>
    <name evidence="13" type="ORF">SAMN04487995_5539</name>
</gene>
<comment type="subcellular location">
    <subcellularLocation>
        <location evidence="1 8">Cell outer membrane</location>
        <topology evidence="1 8">Multi-pass membrane protein</topology>
    </subcellularLocation>
</comment>
<feature type="signal peptide" evidence="10">
    <location>
        <begin position="1"/>
        <end position="31"/>
    </location>
</feature>
<dbReference type="Pfam" id="PF00593">
    <property type="entry name" value="TonB_dep_Rec_b-barrel"/>
    <property type="match status" value="1"/>
</dbReference>
<protein>
    <submittedName>
        <fullName evidence="13">TonB-linked outer membrane protein, SusC/RagA family</fullName>
    </submittedName>
</protein>
<dbReference type="AlphaFoldDB" id="A0A1H7A9Z0"/>
<proteinExistence type="inferred from homology"/>
<evidence type="ECO:0000256" key="4">
    <source>
        <dbReference type="ARBA" id="ARBA00022692"/>
    </source>
</evidence>
<dbReference type="Gene3D" id="2.60.40.1120">
    <property type="entry name" value="Carboxypeptidase-like, regulatory domain"/>
    <property type="match status" value="1"/>
</dbReference>
<evidence type="ECO:0000313" key="13">
    <source>
        <dbReference type="EMBL" id="SEJ62238.1"/>
    </source>
</evidence>
<keyword evidence="5 9" id="KW-0798">TonB box</keyword>
<evidence type="ECO:0000256" key="1">
    <source>
        <dbReference type="ARBA" id="ARBA00004571"/>
    </source>
</evidence>
<dbReference type="SUPFAM" id="SSF49464">
    <property type="entry name" value="Carboxypeptidase regulatory domain-like"/>
    <property type="match status" value="1"/>
</dbReference>
<organism evidence="13 14">
    <name type="scientific">Dyadobacter koreensis</name>
    <dbReference type="NCBI Taxonomy" id="408657"/>
    <lineage>
        <taxon>Bacteria</taxon>
        <taxon>Pseudomonadati</taxon>
        <taxon>Bacteroidota</taxon>
        <taxon>Cytophagia</taxon>
        <taxon>Cytophagales</taxon>
        <taxon>Spirosomataceae</taxon>
        <taxon>Dyadobacter</taxon>
    </lineage>
</organism>
<accession>A0A1H7A9Z0</accession>
<dbReference type="InterPro" id="IPR008969">
    <property type="entry name" value="CarboxyPept-like_regulatory"/>
</dbReference>
<dbReference type="Pfam" id="PF07715">
    <property type="entry name" value="Plug"/>
    <property type="match status" value="1"/>
</dbReference>
<dbReference type="Gene3D" id="2.40.170.20">
    <property type="entry name" value="TonB-dependent receptor, beta-barrel domain"/>
    <property type="match status" value="1"/>
</dbReference>
<keyword evidence="6 8" id="KW-0472">Membrane</keyword>
<evidence type="ECO:0000256" key="5">
    <source>
        <dbReference type="ARBA" id="ARBA00023077"/>
    </source>
</evidence>